<dbReference type="AlphaFoldDB" id="A0A915DPJ3"/>
<feature type="chain" id="PRO_5036712292" evidence="1">
    <location>
        <begin position="22"/>
        <end position="191"/>
    </location>
</feature>
<name>A0A915DPJ3_9BILA</name>
<dbReference type="SUPFAM" id="SSF50630">
    <property type="entry name" value="Acid proteases"/>
    <property type="match status" value="1"/>
</dbReference>
<dbReference type="Proteomes" id="UP000887574">
    <property type="component" value="Unplaced"/>
</dbReference>
<feature type="signal peptide" evidence="1">
    <location>
        <begin position="1"/>
        <end position="21"/>
    </location>
</feature>
<proteinExistence type="predicted"/>
<sequence>MTYSNLKSLFCLLVFIANTYCLVQHFTANQVKLSPRASIAKKHRLDSSLKQHSPHAFANKLKMERLNKQGPSSVDLNEFEYAWIGDISVGTPPQNFTVEFDPFYAVDLELIDSKTDITGCAKVPTKNLYDPSNQYGNGTAQLTFGAEKSIYCEDNSGYVPLLHIDDSQSYTYQFYASSANALLIMLTFLSK</sequence>
<protein>
    <submittedName>
        <fullName evidence="3">Peptidase A1 domain-containing protein</fullName>
    </submittedName>
</protein>
<dbReference type="Gene3D" id="2.40.70.10">
    <property type="entry name" value="Acid Proteases"/>
    <property type="match status" value="1"/>
</dbReference>
<evidence type="ECO:0000313" key="3">
    <source>
        <dbReference type="WBParaSite" id="jg22253"/>
    </source>
</evidence>
<keyword evidence="2" id="KW-1185">Reference proteome</keyword>
<organism evidence="2 3">
    <name type="scientific">Ditylenchus dipsaci</name>
    <dbReference type="NCBI Taxonomy" id="166011"/>
    <lineage>
        <taxon>Eukaryota</taxon>
        <taxon>Metazoa</taxon>
        <taxon>Ecdysozoa</taxon>
        <taxon>Nematoda</taxon>
        <taxon>Chromadorea</taxon>
        <taxon>Rhabditida</taxon>
        <taxon>Tylenchina</taxon>
        <taxon>Tylenchomorpha</taxon>
        <taxon>Sphaerularioidea</taxon>
        <taxon>Anguinidae</taxon>
        <taxon>Anguininae</taxon>
        <taxon>Ditylenchus</taxon>
    </lineage>
</organism>
<reference evidence="3" key="1">
    <citation type="submission" date="2022-11" db="UniProtKB">
        <authorList>
            <consortium name="WormBaseParasite"/>
        </authorList>
    </citation>
    <scope>IDENTIFICATION</scope>
</reference>
<evidence type="ECO:0000256" key="1">
    <source>
        <dbReference type="SAM" id="SignalP"/>
    </source>
</evidence>
<accession>A0A915DPJ3</accession>
<dbReference type="WBParaSite" id="jg22253">
    <property type="protein sequence ID" value="jg22253"/>
    <property type="gene ID" value="jg22253"/>
</dbReference>
<dbReference type="InterPro" id="IPR021109">
    <property type="entry name" value="Peptidase_aspartic_dom_sf"/>
</dbReference>
<evidence type="ECO:0000313" key="2">
    <source>
        <dbReference type="Proteomes" id="UP000887574"/>
    </source>
</evidence>
<keyword evidence="1" id="KW-0732">Signal</keyword>